<proteinExistence type="inferred from homology"/>
<evidence type="ECO:0000259" key="9">
    <source>
        <dbReference type="Pfam" id="PF10141"/>
    </source>
</evidence>
<organism evidence="11 13">
    <name type="scientific">Ligilactobacillus acidipiscis</name>
    <dbReference type="NCBI Taxonomy" id="89059"/>
    <lineage>
        <taxon>Bacteria</taxon>
        <taxon>Bacillati</taxon>
        <taxon>Bacillota</taxon>
        <taxon>Bacilli</taxon>
        <taxon>Lactobacillales</taxon>
        <taxon>Lactobacillaceae</taxon>
        <taxon>Ligilactobacillus</taxon>
    </lineage>
</organism>
<dbReference type="PANTHER" id="PTHR30255:SF2">
    <property type="entry name" value="SINGLE-STRANDED-DNA-SPECIFIC EXONUCLEASE RECJ"/>
    <property type="match status" value="1"/>
</dbReference>
<dbReference type="InterPro" id="IPR041122">
    <property type="entry name" value="RecJ_OB"/>
</dbReference>
<dbReference type="Proteomes" id="UP000051491">
    <property type="component" value="Unassembled WGS sequence"/>
</dbReference>
<reference evidence="12" key="3">
    <citation type="submission" date="2016-11" db="EMBL/GenBank/DDBJ databases">
        <authorList>
            <person name="Jaros S."/>
            <person name="Januszkiewicz K."/>
            <person name="Wedrychowicz H."/>
        </authorList>
    </citation>
    <scope>NUCLEOTIDE SEQUENCE [LARGE SCALE GENOMIC DNA]</scope>
    <source>
        <strain evidence="12">ACA-DC 1533</strain>
    </source>
</reference>
<evidence type="ECO:0000313" key="13">
    <source>
        <dbReference type="Proteomes" id="UP000051491"/>
    </source>
</evidence>
<accession>A0A0R2K8B7</accession>
<dbReference type="InterPro" id="IPR051673">
    <property type="entry name" value="SSDNA_exonuclease_RecJ"/>
</dbReference>
<feature type="domain" description="Single-stranded-DNA-specific exonuclease RecJ C-terminal" evidence="9">
    <location>
        <begin position="574"/>
        <end position="770"/>
    </location>
</feature>
<comment type="similarity">
    <text evidence="1">Belongs to the RecJ family.</text>
</comment>
<evidence type="ECO:0000259" key="10">
    <source>
        <dbReference type="Pfam" id="PF17768"/>
    </source>
</evidence>
<dbReference type="Pfam" id="PF17768">
    <property type="entry name" value="RecJ_OB"/>
    <property type="match status" value="1"/>
</dbReference>
<dbReference type="PANTHER" id="PTHR30255">
    <property type="entry name" value="SINGLE-STRANDED-DNA-SPECIFIC EXONUCLEASE RECJ"/>
    <property type="match status" value="1"/>
</dbReference>
<dbReference type="GO" id="GO:0008409">
    <property type="term" value="F:5'-3' exonuclease activity"/>
    <property type="evidence" value="ECO:0007669"/>
    <property type="project" value="InterPro"/>
</dbReference>
<dbReference type="Proteomes" id="UP000190935">
    <property type="component" value="Chromosome I"/>
</dbReference>
<dbReference type="GeneID" id="95349103"/>
<dbReference type="OrthoDB" id="9809852at2"/>
<sequence>MFSSRNQWKFIQNDNNEQIDELVKQTKAPRLVVSLLLERGYDSAEKINRFLKPELEMLYDPFLLHDMQKACDRIKKAITSGEKITVYGDYDADGLTSTSIMYEALLQLGADVQYYIPDRFKDGYGPNLEVYKKLISEGTRLIVTVDNGVSGNEAVNYAQQQGVDVVITDHHEMPAELPHAFAIVHPRHPDSSYPFSDLSGAGVAFKTATALLEEVPPEMLDLAAIGTVADIVSLTDENRVIVSAGLKVLQNTERVGLLSLYHEAGVEQNKITAETIGFGLAPRLNALGRLESGALGVELLTTFDDQRAQEIAQHVQQLNVKRQELVNEITAAALKKVENESQQHAVNLVVGSNWHEGVLGIVASRLVEATSKPTLVLNANEETGAAKGSGRSIAAFNLFAALDGHRDQLLSFGGHHMACGLTIAIEKQDEVQQILDDEVAKQNISAAPQPVLEIADKIDLTNFHLDDLDKIEMLAPFGQDNQRPVFAFTNFKVKLAKPMGKANNHLRLNLENSKGDLVSAVYFGIDQDKLGQIIQDPKHVEFVGYPDKNVWQNKTSLQVKIEDLRLVQGQPELQVFDQRINKLTVNMFKKPGVYAFFEKKILAQVKQYMSVDSKAIVLSKQGEKVRAKDLYLIDCPNDLRDLQLSLNTVEAQKIHLVFYPKNDVSKAGMPDRAQFGNLYRFVLSHHELNLSRDGAKIAKYLGVSKELMIFMFQVFFEVGFVKIENGLVTGVPSTQHVNLKETSSYHSRRLQIRTQQILLHSKSADLINWVKEQSV</sequence>
<keyword evidence="6" id="KW-0175">Coiled coil</keyword>
<dbReference type="GO" id="GO:0003676">
    <property type="term" value="F:nucleic acid binding"/>
    <property type="evidence" value="ECO:0007669"/>
    <property type="project" value="InterPro"/>
</dbReference>
<evidence type="ECO:0000313" key="11">
    <source>
        <dbReference type="EMBL" id="KRN85611.1"/>
    </source>
</evidence>
<protein>
    <recommendedName>
        <fullName evidence="2">Single-stranded-DNA-specific exonuclease RecJ</fullName>
    </recommendedName>
</protein>
<dbReference type="EMBL" id="JQBK01000020">
    <property type="protein sequence ID" value="KRN85611.1"/>
    <property type="molecule type" value="Genomic_DNA"/>
</dbReference>
<dbReference type="Gene3D" id="3.10.310.30">
    <property type="match status" value="1"/>
</dbReference>
<dbReference type="RefSeq" id="WP_010496299.1">
    <property type="nucleotide sequence ID" value="NZ_JQBK01000020.1"/>
</dbReference>
<evidence type="ECO:0000313" key="14">
    <source>
        <dbReference type="Proteomes" id="UP000190935"/>
    </source>
</evidence>
<feature type="domain" description="RecJ OB" evidence="10">
    <location>
        <begin position="457"/>
        <end position="563"/>
    </location>
</feature>
<keyword evidence="4 12" id="KW-0378">Hydrolase</keyword>
<dbReference type="GO" id="GO:0006281">
    <property type="term" value="P:DNA repair"/>
    <property type="evidence" value="ECO:0007669"/>
    <property type="project" value="InterPro"/>
</dbReference>
<dbReference type="Gene3D" id="3.90.1640.30">
    <property type="match status" value="1"/>
</dbReference>
<evidence type="ECO:0000256" key="1">
    <source>
        <dbReference type="ARBA" id="ARBA00005915"/>
    </source>
</evidence>
<reference evidence="14" key="2">
    <citation type="submission" date="2016-11" db="EMBL/GenBank/DDBJ databases">
        <authorList>
            <person name="Papadimitriou K."/>
        </authorList>
    </citation>
    <scope>NUCLEOTIDE SEQUENCE [LARGE SCALE GENOMIC DNA]</scope>
    <source>
        <strain evidence="14">ACA-DC 1533</strain>
    </source>
</reference>
<evidence type="ECO:0000259" key="8">
    <source>
        <dbReference type="Pfam" id="PF02272"/>
    </source>
</evidence>
<dbReference type="InterPro" id="IPR038763">
    <property type="entry name" value="DHH_sf"/>
</dbReference>
<evidence type="ECO:0000256" key="6">
    <source>
        <dbReference type="SAM" id="Coils"/>
    </source>
</evidence>
<dbReference type="PATRIC" id="fig|89059.3.peg.893"/>
<dbReference type="NCBIfam" id="TIGR00644">
    <property type="entry name" value="recJ"/>
    <property type="match status" value="1"/>
</dbReference>
<dbReference type="InterPro" id="IPR004610">
    <property type="entry name" value="RecJ"/>
</dbReference>
<dbReference type="SUPFAM" id="SSF64182">
    <property type="entry name" value="DHH phosphoesterases"/>
    <property type="match status" value="1"/>
</dbReference>
<evidence type="ECO:0000313" key="12">
    <source>
        <dbReference type="EMBL" id="SFV40422.1"/>
    </source>
</evidence>
<reference evidence="11 13" key="1">
    <citation type="journal article" date="2015" name="Genome Announc.">
        <title>Expanding the biotechnology potential of lactobacilli through comparative genomics of 213 strains and associated genera.</title>
        <authorList>
            <person name="Sun Z."/>
            <person name="Harris H.M."/>
            <person name="McCann A."/>
            <person name="Guo C."/>
            <person name="Argimon S."/>
            <person name="Zhang W."/>
            <person name="Yang X."/>
            <person name="Jeffery I.B."/>
            <person name="Cooney J.C."/>
            <person name="Kagawa T.F."/>
            <person name="Liu W."/>
            <person name="Song Y."/>
            <person name="Salvetti E."/>
            <person name="Wrobel A."/>
            <person name="Rasinkangas P."/>
            <person name="Parkhill J."/>
            <person name="Rea M.C."/>
            <person name="O'Sullivan O."/>
            <person name="Ritari J."/>
            <person name="Douillard F.P."/>
            <person name="Paul Ross R."/>
            <person name="Yang R."/>
            <person name="Briner A.E."/>
            <person name="Felis G.E."/>
            <person name="de Vos W.M."/>
            <person name="Barrangou R."/>
            <person name="Klaenhammer T.R."/>
            <person name="Caufield P.W."/>
            <person name="Cui Y."/>
            <person name="Zhang H."/>
            <person name="O'Toole P.W."/>
        </authorList>
    </citation>
    <scope>NUCLEOTIDE SEQUENCE [LARGE SCALE GENOMIC DNA]</scope>
    <source>
        <strain evidence="11 13">DSM 15353</strain>
    </source>
</reference>
<evidence type="ECO:0000256" key="3">
    <source>
        <dbReference type="ARBA" id="ARBA00022722"/>
    </source>
</evidence>
<dbReference type="KEGG" id="laca:LAC1533_1002"/>
<dbReference type="Pfam" id="PF01368">
    <property type="entry name" value="DHH"/>
    <property type="match status" value="1"/>
</dbReference>
<dbReference type="AlphaFoldDB" id="A0A0R2K8B7"/>
<name>A0A0R2K8B7_9LACO</name>
<dbReference type="GO" id="GO:0006310">
    <property type="term" value="P:DNA recombination"/>
    <property type="evidence" value="ECO:0007669"/>
    <property type="project" value="InterPro"/>
</dbReference>
<evidence type="ECO:0000256" key="4">
    <source>
        <dbReference type="ARBA" id="ARBA00022801"/>
    </source>
</evidence>
<feature type="domain" description="DDH" evidence="7">
    <location>
        <begin position="83"/>
        <end position="227"/>
    </location>
</feature>
<dbReference type="InterPro" id="IPR001667">
    <property type="entry name" value="DDH_dom"/>
</dbReference>
<dbReference type="Pfam" id="PF10141">
    <property type="entry name" value="ssDNA-exonuc_C"/>
    <property type="match status" value="1"/>
</dbReference>
<keyword evidence="5 11" id="KW-0269">Exonuclease</keyword>
<evidence type="ECO:0000256" key="5">
    <source>
        <dbReference type="ARBA" id="ARBA00022839"/>
    </source>
</evidence>
<keyword evidence="3" id="KW-0540">Nuclease</keyword>
<dbReference type="InterPro" id="IPR003156">
    <property type="entry name" value="DHHA1_dom"/>
</dbReference>
<evidence type="ECO:0000256" key="2">
    <source>
        <dbReference type="ARBA" id="ARBA00019841"/>
    </source>
</evidence>
<dbReference type="InterPro" id="IPR018779">
    <property type="entry name" value="RecJ_C"/>
</dbReference>
<feature type="domain" description="DHHA1" evidence="8">
    <location>
        <begin position="348"/>
        <end position="440"/>
    </location>
</feature>
<evidence type="ECO:0000259" key="7">
    <source>
        <dbReference type="Pfam" id="PF01368"/>
    </source>
</evidence>
<dbReference type="STRING" id="89059.LAC1533_1002"/>
<dbReference type="EMBL" id="LT630287">
    <property type="protein sequence ID" value="SFV40422.1"/>
    <property type="molecule type" value="Genomic_DNA"/>
</dbReference>
<dbReference type="Pfam" id="PF02272">
    <property type="entry name" value="DHHA1"/>
    <property type="match status" value="1"/>
</dbReference>
<gene>
    <name evidence="11" type="ORF">IV43_GL000855</name>
    <name evidence="12" type="ORF">LAC1533_1002</name>
</gene>
<feature type="coiled-coil region" evidence="6">
    <location>
        <begin position="308"/>
        <end position="335"/>
    </location>
</feature>